<protein>
    <submittedName>
        <fullName evidence="2">FAD dependent oxidoreductase</fullName>
    </submittedName>
</protein>
<dbReference type="InterPro" id="IPR006076">
    <property type="entry name" value="FAD-dep_OxRdtase"/>
</dbReference>
<dbReference type="Proteomes" id="UP001244011">
    <property type="component" value="Unassembled WGS sequence"/>
</dbReference>
<dbReference type="SUPFAM" id="SSF51905">
    <property type="entry name" value="FAD/NAD(P)-binding domain"/>
    <property type="match status" value="1"/>
</dbReference>
<comment type="caution">
    <text evidence="2">The sequence shown here is derived from an EMBL/GenBank/DDBJ whole genome shotgun (WGS) entry which is preliminary data.</text>
</comment>
<dbReference type="PANTHER" id="PTHR13847">
    <property type="entry name" value="SARCOSINE DEHYDROGENASE-RELATED"/>
    <property type="match status" value="1"/>
</dbReference>
<organism evidence="2 3">
    <name type="scientific">Phialemonium atrogriseum</name>
    <dbReference type="NCBI Taxonomy" id="1093897"/>
    <lineage>
        <taxon>Eukaryota</taxon>
        <taxon>Fungi</taxon>
        <taxon>Dikarya</taxon>
        <taxon>Ascomycota</taxon>
        <taxon>Pezizomycotina</taxon>
        <taxon>Sordariomycetes</taxon>
        <taxon>Sordariomycetidae</taxon>
        <taxon>Cephalothecales</taxon>
        <taxon>Cephalothecaceae</taxon>
        <taxon>Phialemonium</taxon>
    </lineage>
</organism>
<dbReference type="RefSeq" id="XP_060285018.1">
    <property type="nucleotide sequence ID" value="XM_060423922.1"/>
</dbReference>
<evidence type="ECO:0000259" key="1">
    <source>
        <dbReference type="Pfam" id="PF01266"/>
    </source>
</evidence>
<dbReference type="PANTHER" id="PTHR13847:SF185">
    <property type="entry name" value="FAD DEPENDENT OXIDOREDUCTASE SUPERFAMILY (AFU_ORTHOLOGUE AFUA_3G02360)"/>
    <property type="match status" value="1"/>
</dbReference>
<dbReference type="GO" id="GO:0005829">
    <property type="term" value="C:cytosol"/>
    <property type="evidence" value="ECO:0007669"/>
    <property type="project" value="GOC"/>
</dbReference>
<dbReference type="GeneID" id="85307109"/>
<reference evidence="2" key="1">
    <citation type="submission" date="2023-06" db="EMBL/GenBank/DDBJ databases">
        <title>Genome-scale phylogeny and comparative genomics of the fungal order Sordariales.</title>
        <authorList>
            <consortium name="Lawrence Berkeley National Laboratory"/>
            <person name="Hensen N."/>
            <person name="Bonometti L."/>
            <person name="Westerberg I."/>
            <person name="Brannstrom I.O."/>
            <person name="Guillou S."/>
            <person name="Cros-Aarteil S."/>
            <person name="Calhoun S."/>
            <person name="Haridas S."/>
            <person name="Kuo A."/>
            <person name="Mondo S."/>
            <person name="Pangilinan J."/>
            <person name="Riley R."/>
            <person name="Labutti K."/>
            <person name="Andreopoulos B."/>
            <person name="Lipzen A."/>
            <person name="Chen C."/>
            <person name="Yanf M."/>
            <person name="Daum C."/>
            <person name="Ng V."/>
            <person name="Clum A."/>
            <person name="Steindorff A."/>
            <person name="Ohm R."/>
            <person name="Martin F."/>
            <person name="Silar P."/>
            <person name="Natvig D."/>
            <person name="Lalanne C."/>
            <person name="Gautier V."/>
            <person name="Ament-Velasquez S.L."/>
            <person name="Kruys A."/>
            <person name="Hutchinson M.I."/>
            <person name="Powell A.J."/>
            <person name="Barry K."/>
            <person name="Miller A.N."/>
            <person name="Grigoriev I.V."/>
            <person name="Debuchy R."/>
            <person name="Gladieux P."/>
            <person name="Thoren M.H."/>
            <person name="Johannesson H."/>
        </authorList>
    </citation>
    <scope>NUCLEOTIDE SEQUENCE</scope>
    <source>
        <strain evidence="2">8032-3</strain>
    </source>
</reference>
<accession>A0AAJ0C2M3</accession>
<evidence type="ECO:0000313" key="2">
    <source>
        <dbReference type="EMBL" id="KAK1768805.1"/>
    </source>
</evidence>
<dbReference type="GO" id="GO:0005770">
    <property type="term" value="C:late endosome"/>
    <property type="evidence" value="ECO:0007669"/>
    <property type="project" value="TreeGrafter"/>
</dbReference>
<dbReference type="AlphaFoldDB" id="A0AAJ0C2M3"/>
<feature type="domain" description="FAD dependent oxidoreductase" evidence="1">
    <location>
        <begin position="5"/>
        <end position="398"/>
    </location>
</feature>
<keyword evidence="3" id="KW-1185">Reference proteome</keyword>
<proteinExistence type="predicted"/>
<dbReference type="EMBL" id="MU839004">
    <property type="protein sequence ID" value="KAK1768805.1"/>
    <property type="molecule type" value="Genomic_DNA"/>
</dbReference>
<dbReference type="Gene3D" id="3.30.9.10">
    <property type="entry name" value="D-Amino Acid Oxidase, subunit A, domain 2"/>
    <property type="match status" value="1"/>
</dbReference>
<evidence type="ECO:0000313" key="3">
    <source>
        <dbReference type="Proteomes" id="UP001244011"/>
    </source>
</evidence>
<sequence length="413" mass="43237">MSATVILGAGIIGVSTAYYLSEHQPPSSVHLVDPSPKLFSSASGFAGGFLAEDWFSPAVASLGALSFQQHRKLAESRGGRQKWGYSTSTSVGYTAATRDGVSKARVDDWLRRGASRAETATAVVDDLAGRSPPWLRRKAGDCIEMLGKDGTTAQLDPLELSQFLLQECLNSGVQLHHPATALSVRTDAVRGELASIRIAATQSSTETDIPCTRVIIAAGAWSAQVFETLFRHSQLKLPILSLAGHSLVVASPRWTKELEDAGCHAVFTTSGPGYSPEIVSRIGGNIYIAGLNSSAIPLPEPAGPAKAQEASIARLKQSANELLGSDAGHDDLEILREGLCFRPVTPSGKPIISRIPDEHLGIGVNTRAGADGGVYVAAGHGPWGISLSLGTGMVLAEMAQGRTLSADVSALGL</sequence>
<dbReference type="GO" id="GO:0042147">
    <property type="term" value="P:retrograde transport, endosome to Golgi"/>
    <property type="evidence" value="ECO:0007669"/>
    <property type="project" value="TreeGrafter"/>
</dbReference>
<dbReference type="InterPro" id="IPR036188">
    <property type="entry name" value="FAD/NAD-bd_sf"/>
</dbReference>
<dbReference type="Gene3D" id="3.50.50.60">
    <property type="entry name" value="FAD/NAD(P)-binding domain"/>
    <property type="match status" value="1"/>
</dbReference>
<gene>
    <name evidence="2" type="ORF">QBC33DRAFT_361195</name>
</gene>
<name>A0AAJ0C2M3_9PEZI</name>
<dbReference type="Pfam" id="PF01266">
    <property type="entry name" value="DAO"/>
    <property type="match status" value="1"/>
</dbReference>